<comment type="caution">
    <text evidence="1">The sequence shown here is derived from an EMBL/GenBank/DDBJ whole genome shotgun (WGS) entry which is preliminary data.</text>
</comment>
<dbReference type="RefSeq" id="WP_378035799.1">
    <property type="nucleotide sequence ID" value="NZ_JBHSIV010000008.1"/>
</dbReference>
<reference evidence="2" key="1">
    <citation type="journal article" date="2019" name="Int. J. Syst. Evol. Microbiol.">
        <title>The Global Catalogue of Microorganisms (GCM) 10K type strain sequencing project: providing services to taxonomists for standard genome sequencing and annotation.</title>
        <authorList>
            <consortium name="The Broad Institute Genomics Platform"/>
            <consortium name="The Broad Institute Genome Sequencing Center for Infectious Disease"/>
            <person name="Wu L."/>
            <person name="Ma J."/>
        </authorList>
    </citation>
    <scope>NUCLEOTIDE SEQUENCE [LARGE SCALE GENOMIC DNA]</scope>
    <source>
        <strain evidence="2">CGMCC 4.7093</strain>
    </source>
</reference>
<dbReference type="EMBL" id="JBHSIV010000008">
    <property type="protein sequence ID" value="MFC5062446.1"/>
    <property type="molecule type" value="Genomic_DNA"/>
</dbReference>
<evidence type="ECO:0000313" key="2">
    <source>
        <dbReference type="Proteomes" id="UP001595947"/>
    </source>
</evidence>
<protein>
    <submittedName>
        <fullName evidence="1">Uncharacterized protein</fullName>
    </submittedName>
</protein>
<name>A0ABV9YIE4_9PSEU</name>
<accession>A0ABV9YIE4</accession>
<dbReference type="Proteomes" id="UP001595947">
    <property type="component" value="Unassembled WGS sequence"/>
</dbReference>
<sequence>MPTGPPPGRPGSELAVQLPRTFLDGRGLLRFAVGDEIEVAPALFVSEYLPTSGADGWTHDEIGIVRAQGSVLTSIGEDTTGIGPVSVLDADGRLFPLFWASTPPGEGHVAIGGALYLDPDLAPGTELGELVALCRERYRVTSIRVSSRLTWQPGPPVELSAVPEDVPPDTVLVAGLLPVGVVDTDRPPTSG</sequence>
<organism evidence="1 2">
    <name type="scientific">Actinomycetospora atypica</name>
    <dbReference type="NCBI Taxonomy" id="1290095"/>
    <lineage>
        <taxon>Bacteria</taxon>
        <taxon>Bacillati</taxon>
        <taxon>Actinomycetota</taxon>
        <taxon>Actinomycetes</taxon>
        <taxon>Pseudonocardiales</taxon>
        <taxon>Pseudonocardiaceae</taxon>
        <taxon>Actinomycetospora</taxon>
    </lineage>
</organism>
<proteinExistence type="predicted"/>
<keyword evidence="2" id="KW-1185">Reference proteome</keyword>
<evidence type="ECO:0000313" key="1">
    <source>
        <dbReference type="EMBL" id="MFC5062446.1"/>
    </source>
</evidence>
<gene>
    <name evidence="1" type="ORF">ACFPBZ_09535</name>
</gene>